<dbReference type="InterPro" id="IPR005467">
    <property type="entry name" value="His_kinase_dom"/>
</dbReference>
<dbReference type="CDD" id="cd00075">
    <property type="entry name" value="HATPase"/>
    <property type="match status" value="1"/>
</dbReference>
<evidence type="ECO:0000256" key="2">
    <source>
        <dbReference type="ARBA" id="ARBA00012438"/>
    </source>
</evidence>
<proteinExistence type="predicted"/>
<gene>
    <name evidence="7" type="ORF">SVA_1744</name>
</gene>
<dbReference type="SMART" id="SM00388">
    <property type="entry name" value="HisKA"/>
    <property type="match status" value="1"/>
</dbReference>
<protein>
    <recommendedName>
        <fullName evidence="2">histidine kinase</fullName>
        <ecNumber evidence="2">2.7.13.3</ecNumber>
    </recommendedName>
</protein>
<dbReference type="Gene3D" id="1.10.287.130">
    <property type="match status" value="1"/>
</dbReference>
<dbReference type="SMART" id="SM00387">
    <property type="entry name" value="HATPase_c"/>
    <property type="match status" value="1"/>
</dbReference>
<dbReference type="GO" id="GO:0009927">
    <property type="term" value="F:histidine phosphotransfer kinase activity"/>
    <property type="evidence" value="ECO:0007669"/>
    <property type="project" value="TreeGrafter"/>
</dbReference>
<dbReference type="PANTHER" id="PTHR43047:SF72">
    <property type="entry name" value="OSMOSENSING HISTIDINE PROTEIN KINASE SLN1"/>
    <property type="match status" value="1"/>
</dbReference>
<dbReference type="GO" id="GO:0000155">
    <property type="term" value="F:phosphorelay sensor kinase activity"/>
    <property type="evidence" value="ECO:0007669"/>
    <property type="project" value="InterPro"/>
</dbReference>
<comment type="catalytic activity">
    <reaction evidence="1">
        <text>ATP + protein L-histidine = ADP + protein N-phospho-L-histidine.</text>
        <dbReference type="EC" id="2.7.13.3"/>
    </reaction>
</comment>
<keyword evidence="3" id="KW-0597">Phosphoprotein</keyword>
<dbReference type="PRINTS" id="PR00344">
    <property type="entry name" value="BCTRLSENSOR"/>
</dbReference>
<dbReference type="InterPro" id="IPR003594">
    <property type="entry name" value="HATPase_dom"/>
</dbReference>
<accession>A0A1B4V431</accession>
<dbReference type="InterPro" id="IPR025751">
    <property type="entry name" value="RsbRD_N_dom"/>
</dbReference>
<dbReference type="CDD" id="cd00082">
    <property type="entry name" value="HisKA"/>
    <property type="match status" value="1"/>
</dbReference>
<dbReference type="PANTHER" id="PTHR43047">
    <property type="entry name" value="TWO-COMPONENT HISTIDINE PROTEIN KINASE"/>
    <property type="match status" value="1"/>
</dbReference>
<evidence type="ECO:0000256" key="5">
    <source>
        <dbReference type="ARBA" id="ARBA00022777"/>
    </source>
</evidence>
<evidence type="ECO:0000256" key="1">
    <source>
        <dbReference type="ARBA" id="ARBA00000085"/>
    </source>
</evidence>
<dbReference type="InterPro" id="IPR003661">
    <property type="entry name" value="HisK_dim/P_dom"/>
</dbReference>
<evidence type="ECO:0000313" key="7">
    <source>
        <dbReference type="EMBL" id="BAU48298.1"/>
    </source>
</evidence>
<dbReference type="KEGG" id="sva:SVA_1744"/>
<reference evidence="7 8" key="1">
    <citation type="submission" date="2015-08" db="EMBL/GenBank/DDBJ databases">
        <title>Complete genome sequence of Sulfurifustis variabilis.</title>
        <authorList>
            <person name="Miura A."/>
            <person name="Kojima H."/>
            <person name="Fukui M."/>
        </authorList>
    </citation>
    <scope>NUCLEOTIDE SEQUENCE [LARGE SCALE GENOMIC DNA]</scope>
    <source>
        <strain evidence="8">skN76</strain>
    </source>
</reference>
<evidence type="ECO:0000256" key="4">
    <source>
        <dbReference type="ARBA" id="ARBA00022679"/>
    </source>
</evidence>
<dbReference type="InterPro" id="IPR004358">
    <property type="entry name" value="Sig_transdc_His_kin-like_C"/>
</dbReference>
<keyword evidence="4" id="KW-0808">Transferase</keyword>
<evidence type="ECO:0000256" key="3">
    <source>
        <dbReference type="ARBA" id="ARBA00022553"/>
    </source>
</evidence>
<dbReference type="GO" id="GO:0005886">
    <property type="term" value="C:plasma membrane"/>
    <property type="evidence" value="ECO:0007669"/>
    <property type="project" value="UniProtKB-ARBA"/>
</dbReference>
<dbReference type="Pfam" id="PF14361">
    <property type="entry name" value="RsbRD_N"/>
    <property type="match status" value="1"/>
</dbReference>
<name>A0A1B4V431_9GAMM</name>
<dbReference type="Proteomes" id="UP000218899">
    <property type="component" value="Chromosome"/>
</dbReference>
<dbReference type="InterPro" id="IPR036097">
    <property type="entry name" value="HisK_dim/P_sf"/>
</dbReference>
<dbReference type="FunFam" id="3.30.565.10:FF:000006">
    <property type="entry name" value="Sensor histidine kinase WalK"/>
    <property type="match status" value="1"/>
</dbReference>
<organism evidence="7 8">
    <name type="scientific">Sulfurifustis variabilis</name>
    <dbReference type="NCBI Taxonomy" id="1675686"/>
    <lineage>
        <taxon>Bacteria</taxon>
        <taxon>Pseudomonadati</taxon>
        <taxon>Pseudomonadota</taxon>
        <taxon>Gammaproteobacteria</taxon>
        <taxon>Acidiferrobacterales</taxon>
        <taxon>Acidiferrobacteraceae</taxon>
        <taxon>Sulfurifustis</taxon>
    </lineage>
</organism>
<keyword evidence="5 7" id="KW-0418">Kinase</keyword>
<dbReference type="SUPFAM" id="SSF55874">
    <property type="entry name" value="ATPase domain of HSP90 chaperone/DNA topoisomerase II/histidine kinase"/>
    <property type="match status" value="1"/>
</dbReference>
<dbReference type="EC" id="2.7.13.3" evidence="2"/>
<dbReference type="InterPro" id="IPR036890">
    <property type="entry name" value="HATPase_C_sf"/>
</dbReference>
<evidence type="ECO:0000259" key="6">
    <source>
        <dbReference type="PROSITE" id="PS50109"/>
    </source>
</evidence>
<keyword evidence="8" id="KW-1185">Reference proteome</keyword>
<dbReference type="PROSITE" id="PS50109">
    <property type="entry name" value="HIS_KIN"/>
    <property type="match status" value="1"/>
</dbReference>
<dbReference type="SUPFAM" id="SSF47384">
    <property type="entry name" value="Homodimeric domain of signal transducing histidine kinase"/>
    <property type="match status" value="1"/>
</dbReference>
<dbReference type="AlphaFoldDB" id="A0A1B4V431"/>
<dbReference type="Gene3D" id="3.30.565.10">
    <property type="entry name" value="Histidine kinase-like ATPase, C-terminal domain"/>
    <property type="match status" value="1"/>
</dbReference>
<dbReference type="Pfam" id="PF02518">
    <property type="entry name" value="HATPase_c"/>
    <property type="match status" value="1"/>
</dbReference>
<feature type="domain" description="Histidine kinase" evidence="6">
    <location>
        <begin position="166"/>
        <end position="382"/>
    </location>
</feature>
<dbReference type="EMBL" id="AP014936">
    <property type="protein sequence ID" value="BAU48298.1"/>
    <property type="molecule type" value="Genomic_DNA"/>
</dbReference>
<sequence length="388" mass="43579">MGLPPGAVILSAMASTQIAQRDDLARLLRDERDWLLREWERKARRLPKARELKTPWLLDHLPLLVDEMARELDKPGAVPAESLRSPFEHGRHRLAAGFELSEVVEEYRYLRECIFALTEHHDLILVGPACATVNCFIDTSVSASVQAYIQQRDQDERRRREEHLSFIVHDLRSPLSAIYQGTAVIEKELEGRPVSERARAMLTAVRRNIQRMQALIVKVMQEEANIRTDANVEVKRRPSELRAIVEHAVKTLEPLARSSETRVIDDVPRDISVDADPALLERVFQNLISNAIDYAPRGEVTIGARADASDAECWVRDNGPGIPEDLRDKIFDKHHTNPQRRGGVGLGLAIVRQIVEAHGGRVDVETQAGNGTTFRLVIPRDGGAAASR</sequence>
<evidence type="ECO:0000313" key="8">
    <source>
        <dbReference type="Proteomes" id="UP000218899"/>
    </source>
</evidence>